<accession>A0ACB8YUK5</accession>
<organism evidence="1 2">
    <name type="scientific">Cichorium intybus</name>
    <name type="common">Chicory</name>
    <dbReference type="NCBI Taxonomy" id="13427"/>
    <lineage>
        <taxon>Eukaryota</taxon>
        <taxon>Viridiplantae</taxon>
        <taxon>Streptophyta</taxon>
        <taxon>Embryophyta</taxon>
        <taxon>Tracheophyta</taxon>
        <taxon>Spermatophyta</taxon>
        <taxon>Magnoliopsida</taxon>
        <taxon>eudicotyledons</taxon>
        <taxon>Gunneridae</taxon>
        <taxon>Pentapetalae</taxon>
        <taxon>asterids</taxon>
        <taxon>campanulids</taxon>
        <taxon>Asterales</taxon>
        <taxon>Asteraceae</taxon>
        <taxon>Cichorioideae</taxon>
        <taxon>Cichorieae</taxon>
        <taxon>Cichoriinae</taxon>
        <taxon>Cichorium</taxon>
    </lineage>
</organism>
<reference evidence="2" key="1">
    <citation type="journal article" date="2022" name="Mol. Ecol. Resour.">
        <title>The genomes of chicory, endive, great burdock and yacon provide insights into Asteraceae palaeo-polyploidization history and plant inulin production.</title>
        <authorList>
            <person name="Fan W."/>
            <person name="Wang S."/>
            <person name="Wang H."/>
            <person name="Wang A."/>
            <person name="Jiang F."/>
            <person name="Liu H."/>
            <person name="Zhao H."/>
            <person name="Xu D."/>
            <person name="Zhang Y."/>
        </authorList>
    </citation>
    <scope>NUCLEOTIDE SEQUENCE [LARGE SCALE GENOMIC DNA]</scope>
    <source>
        <strain evidence="2">cv. Punajuju</strain>
    </source>
</reference>
<protein>
    <submittedName>
        <fullName evidence="1">Uncharacterized protein</fullName>
    </submittedName>
</protein>
<comment type="caution">
    <text evidence="1">The sequence shown here is derived from an EMBL/GenBank/DDBJ whole genome shotgun (WGS) entry which is preliminary data.</text>
</comment>
<sequence>MFLSSKSSQVISNEATTFPDLSLQISPPASADDHNMTDRIFKRPPSSSSSGSDLSQENTFNHHHHYQQHIATDMGGFVNHGLPFDLPRLTLGVEMGALNRYNHHRNHCNQHYHPPQTYTHGFKRTSRIVGNVRRSVRAPRMRWTSTLHAHFIHAVELLGGHERATPKSVQELMNVKDLTLAHVKSHLQMYRTVKTTDKGAAALADIEVINARAPVSLSEVGEEISRSTALEISQRTSSLETNDWSYATKENASSGCPLPTHDSEADEHELTLSLSKKINKLESSRSNSSSDRLLNLEFTLGRPSRQVDQIS</sequence>
<evidence type="ECO:0000313" key="1">
    <source>
        <dbReference type="EMBL" id="KAI3688921.1"/>
    </source>
</evidence>
<dbReference type="EMBL" id="CM042017">
    <property type="protein sequence ID" value="KAI3688921.1"/>
    <property type="molecule type" value="Genomic_DNA"/>
</dbReference>
<proteinExistence type="predicted"/>
<gene>
    <name evidence="1" type="ORF">L2E82_46860</name>
</gene>
<keyword evidence="2" id="KW-1185">Reference proteome</keyword>
<reference evidence="1 2" key="2">
    <citation type="journal article" date="2022" name="Mol. Ecol. Resour.">
        <title>The genomes of chicory, endive, great burdock and yacon provide insights into Asteraceae paleo-polyploidization history and plant inulin production.</title>
        <authorList>
            <person name="Fan W."/>
            <person name="Wang S."/>
            <person name="Wang H."/>
            <person name="Wang A."/>
            <person name="Jiang F."/>
            <person name="Liu H."/>
            <person name="Zhao H."/>
            <person name="Xu D."/>
            <person name="Zhang Y."/>
        </authorList>
    </citation>
    <scope>NUCLEOTIDE SEQUENCE [LARGE SCALE GENOMIC DNA]</scope>
    <source>
        <strain evidence="2">cv. Punajuju</strain>
        <tissue evidence="1">Leaves</tissue>
    </source>
</reference>
<evidence type="ECO:0000313" key="2">
    <source>
        <dbReference type="Proteomes" id="UP001055811"/>
    </source>
</evidence>
<name>A0ACB8YUK5_CICIN</name>
<dbReference type="Proteomes" id="UP001055811">
    <property type="component" value="Linkage Group LG09"/>
</dbReference>